<reference evidence="6" key="1">
    <citation type="journal article" date="2019" name="Int. J. Syst. Evol. Microbiol.">
        <title>The Global Catalogue of Microorganisms (GCM) 10K type strain sequencing project: providing services to taxonomists for standard genome sequencing and annotation.</title>
        <authorList>
            <consortium name="The Broad Institute Genomics Platform"/>
            <consortium name="The Broad Institute Genome Sequencing Center for Infectious Disease"/>
            <person name="Wu L."/>
            <person name="Ma J."/>
        </authorList>
    </citation>
    <scope>NUCLEOTIDE SEQUENCE [LARGE SCALE GENOMIC DNA]</scope>
    <source>
        <strain evidence="6">JCM 16545</strain>
    </source>
</reference>
<comment type="caution">
    <text evidence="5">The sequence shown here is derived from an EMBL/GenBank/DDBJ whole genome shotgun (WGS) entry which is preliminary data.</text>
</comment>
<evidence type="ECO:0000256" key="3">
    <source>
        <dbReference type="RuleBase" id="RU003616"/>
    </source>
</evidence>
<dbReference type="PROSITE" id="PS01031">
    <property type="entry name" value="SHSP"/>
    <property type="match status" value="1"/>
</dbReference>
<dbReference type="InterPro" id="IPR002068">
    <property type="entry name" value="A-crystallin/Hsp20_dom"/>
</dbReference>
<gene>
    <name evidence="5" type="ORF">ACFSQZ_03655</name>
</gene>
<dbReference type="EMBL" id="JBHUJC010000010">
    <property type="protein sequence ID" value="MFD2275557.1"/>
    <property type="molecule type" value="Genomic_DNA"/>
</dbReference>
<accession>A0ABW5DZT4</accession>
<dbReference type="RefSeq" id="WP_377092792.1">
    <property type="nucleotide sequence ID" value="NZ_JBHSJM010000001.1"/>
</dbReference>
<dbReference type="SUPFAM" id="SSF49764">
    <property type="entry name" value="HSP20-like chaperones"/>
    <property type="match status" value="1"/>
</dbReference>
<organism evidence="5 6">
    <name type="scientific">Rubritalea spongiae</name>
    <dbReference type="NCBI Taxonomy" id="430797"/>
    <lineage>
        <taxon>Bacteria</taxon>
        <taxon>Pseudomonadati</taxon>
        <taxon>Verrucomicrobiota</taxon>
        <taxon>Verrucomicrobiia</taxon>
        <taxon>Verrucomicrobiales</taxon>
        <taxon>Rubritaleaceae</taxon>
        <taxon>Rubritalea</taxon>
    </lineage>
</organism>
<proteinExistence type="inferred from homology"/>
<dbReference type="Gene3D" id="2.60.40.790">
    <property type="match status" value="1"/>
</dbReference>
<keyword evidence="6" id="KW-1185">Reference proteome</keyword>
<sequence>MRTFSPNTTRSLLDEFNTLFDSALRPQASHQLFSTDSGWLIRIDLPGFDKEDISLNYEDKSLILKAEQSAEQEPQRPALSRRYALGEEVDVDSITAKLELGVLDITLPKKEEQEESVKTIEIQ</sequence>
<feature type="domain" description="SHSP" evidence="4">
    <location>
        <begin position="19"/>
        <end position="123"/>
    </location>
</feature>
<evidence type="ECO:0000256" key="2">
    <source>
        <dbReference type="PROSITE-ProRule" id="PRU00285"/>
    </source>
</evidence>
<evidence type="ECO:0000313" key="5">
    <source>
        <dbReference type="EMBL" id="MFD2275557.1"/>
    </source>
</evidence>
<evidence type="ECO:0000313" key="6">
    <source>
        <dbReference type="Proteomes" id="UP001597297"/>
    </source>
</evidence>
<dbReference type="InterPro" id="IPR044587">
    <property type="entry name" value="HSP21-like"/>
</dbReference>
<evidence type="ECO:0000259" key="4">
    <source>
        <dbReference type="PROSITE" id="PS01031"/>
    </source>
</evidence>
<dbReference type="PANTHER" id="PTHR46733">
    <property type="entry name" value="26.5 KDA HEAT SHOCK PROTEIN, MITOCHONDRIAL"/>
    <property type="match status" value="1"/>
</dbReference>
<dbReference type="CDD" id="cd06464">
    <property type="entry name" value="ACD_sHsps-like"/>
    <property type="match status" value="1"/>
</dbReference>
<dbReference type="InterPro" id="IPR008978">
    <property type="entry name" value="HSP20-like_chaperone"/>
</dbReference>
<protein>
    <submittedName>
        <fullName evidence="5">Hsp20/alpha crystallin family protein</fullName>
    </submittedName>
</protein>
<dbReference type="PANTHER" id="PTHR46733:SF4">
    <property type="entry name" value="HEAT SHOCK PROTEIN 21, CHLOROPLASTIC"/>
    <property type="match status" value="1"/>
</dbReference>
<dbReference type="Proteomes" id="UP001597297">
    <property type="component" value="Unassembled WGS sequence"/>
</dbReference>
<keyword evidence="1" id="KW-0346">Stress response</keyword>
<name>A0ABW5DZT4_9BACT</name>
<dbReference type="Pfam" id="PF00011">
    <property type="entry name" value="HSP20"/>
    <property type="match status" value="1"/>
</dbReference>
<evidence type="ECO:0000256" key="1">
    <source>
        <dbReference type="ARBA" id="ARBA00023016"/>
    </source>
</evidence>
<comment type="similarity">
    <text evidence="2 3">Belongs to the small heat shock protein (HSP20) family.</text>
</comment>